<feature type="region of interest" description="Disordered" evidence="2">
    <location>
        <begin position="107"/>
        <end position="142"/>
    </location>
</feature>
<dbReference type="PANTHER" id="PTHR13056:SF0">
    <property type="entry name" value="VACUOLAR FUSION PROTEIN CCZ1 HOMOLOG-RELATED"/>
    <property type="match status" value="1"/>
</dbReference>
<name>A0A9P7G621_9AGAR</name>
<dbReference type="GO" id="GO:0035658">
    <property type="term" value="C:Mon1-Ccz1 complex"/>
    <property type="evidence" value="ECO:0007669"/>
    <property type="project" value="InterPro"/>
</dbReference>
<dbReference type="InterPro" id="IPR043987">
    <property type="entry name" value="CCZ1/INTU/HSP4_longin_1"/>
</dbReference>
<keyword evidence="3" id="KW-0472">Membrane</keyword>
<feature type="compositionally biased region" description="Basic and acidic residues" evidence="2">
    <location>
        <begin position="710"/>
        <end position="725"/>
    </location>
</feature>
<keyword evidence="3" id="KW-0812">Transmembrane</keyword>
<feature type="region of interest" description="Disordered" evidence="2">
    <location>
        <begin position="268"/>
        <end position="303"/>
    </location>
</feature>
<evidence type="ECO:0000256" key="2">
    <source>
        <dbReference type="SAM" id="MobiDB-lite"/>
    </source>
</evidence>
<protein>
    <recommendedName>
        <fullName evidence="4">CCZ1/INTU/HSP4 first Longin domain-containing protein</fullName>
    </recommendedName>
</protein>
<keyword evidence="3" id="KW-1133">Transmembrane helix</keyword>
<feature type="compositionally biased region" description="Basic and acidic residues" evidence="2">
    <location>
        <begin position="120"/>
        <end position="142"/>
    </location>
</feature>
<dbReference type="InterPro" id="IPR013176">
    <property type="entry name" value="Ccz1"/>
</dbReference>
<evidence type="ECO:0000256" key="3">
    <source>
        <dbReference type="SAM" id="Phobius"/>
    </source>
</evidence>
<sequence>MSRIPPNLLYLTIYNPTLQPPGPVQDGDEDAEEQAHILFYTSKERAVSRDRMLRQVGLAKALVNFSDMFNGAASCDNVHSQSKRLIMVSPEPDFWIHAGIEVAKVRRSPVNRGKGKGRSRPPEKGREKEADKEVAPLSDHQEGSVHDLALRADILRAYEKFKEGLELQLERFFTVWAWSWNLEDGTDFRDHLVKHPTSLARHLLSLIPPTPTASEDLSHNGTVKSRRPSDSHGKDPPAGQSGSSFLGISAANMDVRKWGWPGVLTFGKGAGKRPGTDKPNPLTPATGGDDTQATETRSTEAIGLDKSALEDAFADNMSIAASIASNKEAEVVHSIPSSNDDKVDSSTEPQSIVSIEQSEDAVEPPQDFHSPTPDPDSTSIISSPPPATAPPAPPADTPPSAESFCSVKVYLADPVNPLLTIRQKVYYMLHDRSMVALIGLNEDDDPSPELAQSTLRLLDDIDAELAAQLSHTVTPDQIPNLAKILQPTDTHIVSTGTYTMSSSNFSSKAGYLNDAQELQAIDSEISEVFSRGQNPQHWHIARRGLGANAVASATVVLTLLSLLLLTLFVTLISSALLTLTGIALYALASLFSLLRAQGTHGVTLWGEQMSEFLVGTLPVRGQSEGEKAQPYSHSHAARSGMYKGAGEGIGLESSRMGSGRLGSTLGPFDEGFGTPRANAPYRWLNFHSEEGDIDDPDRGLDLDGYLSDAHSSEMGHKARVKREGGGGEDEQENGIRVKRQRLEDADAADSEDDALYVDSAVAQAEGDVELLPAEGDAGDVLG</sequence>
<feature type="transmembrane region" description="Helical" evidence="3">
    <location>
        <begin position="575"/>
        <end position="594"/>
    </location>
</feature>
<comment type="similarity">
    <text evidence="1">Belongs to the CCZ1 family.</text>
</comment>
<feature type="domain" description="CCZ1/INTU/HSP4 first Longin" evidence="4">
    <location>
        <begin position="26"/>
        <end position="102"/>
    </location>
</feature>
<dbReference type="Pfam" id="PF19031">
    <property type="entry name" value="Intu_longin_1"/>
    <property type="match status" value="1"/>
</dbReference>
<dbReference type="AlphaFoldDB" id="A0A9P7G621"/>
<dbReference type="EMBL" id="JABCKV010000095">
    <property type="protein sequence ID" value="KAG5643791.1"/>
    <property type="molecule type" value="Genomic_DNA"/>
</dbReference>
<dbReference type="OrthoDB" id="240546at2759"/>
<evidence type="ECO:0000256" key="1">
    <source>
        <dbReference type="ARBA" id="ARBA00005352"/>
    </source>
</evidence>
<comment type="caution">
    <text evidence="5">The sequence shown here is derived from an EMBL/GenBank/DDBJ whole genome shotgun (WGS) entry which is preliminary data.</text>
</comment>
<evidence type="ECO:0000259" key="4">
    <source>
        <dbReference type="Pfam" id="PF19031"/>
    </source>
</evidence>
<feature type="region of interest" description="Disordered" evidence="2">
    <location>
        <begin position="704"/>
        <end position="753"/>
    </location>
</feature>
<feature type="compositionally biased region" description="Pro residues" evidence="2">
    <location>
        <begin position="383"/>
        <end position="397"/>
    </location>
</feature>
<gene>
    <name evidence="5" type="ORF">DXG03_009614</name>
</gene>
<organism evidence="5 6">
    <name type="scientific">Asterophora parasitica</name>
    <dbReference type="NCBI Taxonomy" id="117018"/>
    <lineage>
        <taxon>Eukaryota</taxon>
        <taxon>Fungi</taxon>
        <taxon>Dikarya</taxon>
        <taxon>Basidiomycota</taxon>
        <taxon>Agaricomycotina</taxon>
        <taxon>Agaricomycetes</taxon>
        <taxon>Agaricomycetidae</taxon>
        <taxon>Agaricales</taxon>
        <taxon>Tricholomatineae</taxon>
        <taxon>Lyophyllaceae</taxon>
        <taxon>Asterophora</taxon>
    </lineage>
</organism>
<dbReference type="GO" id="GO:0016192">
    <property type="term" value="P:vesicle-mediated transport"/>
    <property type="evidence" value="ECO:0007669"/>
    <property type="project" value="InterPro"/>
</dbReference>
<reference evidence="5" key="1">
    <citation type="submission" date="2020-07" db="EMBL/GenBank/DDBJ databases">
        <authorList>
            <person name="Nieuwenhuis M."/>
            <person name="Van De Peppel L.J.J."/>
        </authorList>
    </citation>
    <scope>NUCLEOTIDE SEQUENCE</scope>
    <source>
        <strain evidence="5">AP01</strain>
        <tissue evidence="5">Mycelium</tissue>
    </source>
</reference>
<feature type="region of interest" description="Disordered" evidence="2">
    <location>
        <begin position="210"/>
        <end position="245"/>
    </location>
</feature>
<evidence type="ECO:0000313" key="6">
    <source>
        <dbReference type="Proteomes" id="UP000775547"/>
    </source>
</evidence>
<accession>A0A9P7G621</accession>
<reference evidence="5" key="2">
    <citation type="submission" date="2021-10" db="EMBL/GenBank/DDBJ databases">
        <title>Phylogenomics reveals ancestral predisposition of the termite-cultivated fungus Termitomyces towards a domesticated lifestyle.</title>
        <authorList>
            <person name="Auxier B."/>
            <person name="Grum-Grzhimaylo A."/>
            <person name="Cardenas M.E."/>
            <person name="Lodge J.D."/>
            <person name="Laessoe T."/>
            <person name="Pedersen O."/>
            <person name="Smith M.E."/>
            <person name="Kuyper T.W."/>
            <person name="Franco-Molano E.A."/>
            <person name="Baroni T.J."/>
            <person name="Aanen D.K."/>
        </authorList>
    </citation>
    <scope>NUCLEOTIDE SEQUENCE</scope>
    <source>
        <strain evidence="5">AP01</strain>
        <tissue evidence="5">Mycelium</tissue>
    </source>
</reference>
<feature type="compositionally biased region" description="Polar residues" evidence="2">
    <location>
        <begin position="346"/>
        <end position="356"/>
    </location>
</feature>
<dbReference type="Proteomes" id="UP000775547">
    <property type="component" value="Unassembled WGS sequence"/>
</dbReference>
<feature type="region of interest" description="Disordered" evidence="2">
    <location>
        <begin position="326"/>
        <end position="400"/>
    </location>
</feature>
<feature type="transmembrane region" description="Helical" evidence="3">
    <location>
        <begin position="545"/>
        <end position="569"/>
    </location>
</feature>
<evidence type="ECO:0000313" key="5">
    <source>
        <dbReference type="EMBL" id="KAG5643791.1"/>
    </source>
</evidence>
<feature type="compositionally biased region" description="Basic residues" evidence="2">
    <location>
        <begin position="107"/>
        <end position="119"/>
    </location>
</feature>
<feature type="compositionally biased region" description="Polar residues" evidence="2">
    <location>
        <begin position="212"/>
        <end position="223"/>
    </location>
</feature>
<dbReference type="PANTHER" id="PTHR13056">
    <property type="entry name" value="VACUOLAR FUSION PROTEIN CCZ1 HOMOLOG-RELATED"/>
    <property type="match status" value="1"/>
</dbReference>
<keyword evidence="6" id="KW-1185">Reference proteome</keyword>
<proteinExistence type="inferred from homology"/>